<feature type="chain" id="PRO_5044698968" description="Neuroendocrine protein 7B2" evidence="10">
    <location>
        <begin position="17"/>
        <end position="243"/>
    </location>
</feature>
<comment type="subcellular location">
    <subcellularLocation>
        <location evidence="1">Secreted</location>
    </subcellularLocation>
</comment>
<dbReference type="GO" id="GO:0005576">
    <property type="term" value="C:extracellular region"/>
    <property type="evidence" value="ECO:0007669"/>
    <property type="project" value="UniProtKB-SubCell"/>
</dbReference>
<name>A0A9J7LS05_BRAFL</name>
<dbReference type="GeneID" id="118423235"/>
<evidence type="ECO:0000256" key="1">
    <source>
        <dbReference type="ARBA" id="ARBA00004613"/>
    </source>
</evidence>
<evidence type="ECO:0000256" key="7">
    <source>
        <dbReference type="ARBA" id="ARBA00023157"/>
    </source>
</evidence>
<keyword evidence="5" id="KW-0964">Secreted</keyword>
<evidence type="ECO:0000313" key="11">
    <source>
        <dbReference type="Proteomes" id="UP000001554"/>
    </source>
</evidence>
<dbReference type="GO" id="GO:0046883">
    <property type="term" value="P:regulation of hormone secretion"/>
    <property type="evidence" value="ECO:0000318"/>
    <property type="project" value="GO_Central"/>
</dbReference>
<evidence type="ECO:0000256" key="5">
    <source>
        <dbReference type="ARBA" id="ARBA00022525"/>
    </source>
</evidence>
<reference evidence="12 13" key="2">
    <citation type="submission" date="2025-04" db="UniProtKB">
        <authorList>
            <consortium name="RefSeq"/>
        </authorList>
    </citation>
    <scope>IDENTIFICATION</scope>
    <source>
        <strain evidence="12 13">S238N-H82</strain>
        <tissue evidence="12 13">Testes</tissue>
    </source>
</reference>
<keyword evidence="6 10" id="KW-0732">Signal</keyword>
<dbReference type="RefSeq" id="XP_035687212.1">
    <property type="nucleotide sequence ID" value="XM_035831319.1"/>
</dbReference>
<dbReference type="KEGG" id="bfo:118423235"/>
<sequence length="243" mass="26860">MAAVRLLLSLLPLVLAVRSYDERTENEVLSELRELLDRMDDYKAVRGLQQPRVEYPAEEELDIEGPQSITGGASEGVQHLGPAGNIPNLWAAMVESDNNRKPDAYPNPPNPCPKGYTAEDGCIEDMPDTADFSRLYQAQEEATRGGQAGGAPYSSPGLAGGSPYGNDLNELEYYLNPYRAGEKREAVVAKKSPLYLRRRRSAGTDSAVAMETDEREENPFFKGAKLRHVAAKKSPELSRQKRY</sequence>
<evidence type="ECO:0000256" key="10">
    <source>
        <dbReference type="SAM" id="SignalP"/>
    </source>
</evidence>
<evidence type="ECO:0000256" key="4">
    <source>
        <dbReference type="ARBA" id="ARBA00022448"/>
    </source>
</evidence>
<keyword evidence="8" id="KW-0143">Chaperone</keyword>
<comment type="similarity">
    <text evidence="2">Belongs to the 7B2 family.</text>
</comment>
<protein>
    <recommendedName>
        <fullName evidence="3">Neuroendocrine protein 7B2</fullName>
    </recommendedName>
</protein>
<keyword evidence="11" id="KW-1185">Reference proteome</keyword>
<reference evidence="11" key="1">
    <citation type="journal article" date="2020" name="Nat. Ecol. Evol.">
        <title>Deeply conserved synteny resolves early events in vertebrate evolution.</title>
        <authorList>
            <person name="Simakov O."/>
            <person name="Marletaz F."/>
            <person name="Yue J.X."/>
            <person name="O'Connell B."/>
            <person name="Jenkins J."/>
            <person name="Brandt A."/>
            <person name="Calef R."/>
            <person name="Tung C.H."/>
            <person name="Huang T.K."/>
            <person name="Schmutz J."/>
            <person name="Satoh N."/>
            <person name="Yu J.K."/>
            <person name="Putnam N.H."/>
            <person name="Green R.E."/>
            <person name="Rokhsar D.S."/>
        </authorList>
    </citation>
    <scope>NUCLEOTIDE SEQUENCE [LARGE SCALE GENOMIC DNA]</scope>
    <source>
        <strain evidence="11">S238N-H82</strain>
    </source>
</reference>
<dbReference type="PANTHER" id="PTHR12738">
    <property type="entry name" value="NEUROENDOCRINE PROTEIN 7B2"/>
    <property type="match status" value="1"/>
</dbReference>
<evidence type="ECO:0000256" key="2">
    <source>
        <dbReference type="ARBA" id="ARBA00006348"/>
    </source>
</evidence>
<accession>A0A9J7LS05</accession>
<evidence type="ECO:0000256" key="3">
    <source>
        <dbReference type="ARBA" id="ARBA00019589"/>
    </source>
</evidence>
<feature type="region of interest" description="Disordered" evidence="9">
    <location>
        <begin position="140"/>
        <end position="161"/>
    </location>
</feature>
<gene>
    <name evidence="12 13" type="primary">LOC118423235</name>
</gene>
<dbReference type="AlphaFoldDB" id="A0A9J7LS05"/>
<dbReference type="GO" id="GO:0030141">
    <property type="term" value="C:secretory granule"/>
    <property type="evidence" value="ECO:0007669"/>
    <property type="project" value="InterPro"/>
</dbReference>
<dbReference type="Proteomes" id="UP000001554">
    <property type="component" value="Chromosome 1"/>
</dbReference>
<dbReference type="Pfam" id="PF05281">
    <property type="entry name" value="Secretogranin_V"/>
    <property type="match status" value="1"/>
</dbReference>
<dbReference type="InterPro" id="IPR007945">
    <property type="entry name" value="Secretogranin_V"/>
</dbReference>
<feature type="signal peptide" evidence="10">
    <location>
        <begin position="1"/>
        <end position="16"/>
    </location>
</feature>
<evidence type="ECO:0000313" key="13">
    <source>
        <dbReference type="RefSeq" id="XP_035687212.1"/>
    </source>
</evidence>
<keyword evidence="7" id="KW-1015">Disulfide bond</keyword>
<organism evidence="11 12">
    <name type="scientific">Branchiostoma floridae</name>
    <name type="common">Florida lancelet</name>
    <name type="synonym">Amphioxus</name>
    <dbReference type="NCBI Taxonomy" id="7739"/>
    <lineage>
        <taxon>Eukaryota</taxon>
        <taxon>Metazoa</taxon>
        <taxon>Chordata</taxon>
        <taxon>Cephalochordata</taxon>
        <taxon>Leptocardii</taxon>
        <taxon>Amphioxiformes</taxon>
        <taxon>Branchiostomatidae</taxon>
        <taxon>Branchiostoma</taxon>
    </lineage>
</organism>
<evidence type="ECO:0000256" key="6">
    <source>
        <dbReference type="ARBA" id="ARBA00022729"/>
    </source>
</evidence>
<dbReference type="RefSeq" id="XP_035687203.1">
    <property type="nucleotide sequence ID" value="XM_035831310.1"/>
</dbReference>
<dbReference type="GO" id="GO:0030234">
    <property type="term" value="F:enzyme regulator activity"/>
    <property type="evidence" value="ECO:0000318"/>
    <property type="project" value="GO_Central"/>
</dbReference>
<evidence type="ECO:0000313" key="12">
    <source>
        <dbReference type="RefSeq" id="XP_035687203.1"/>
    </source>
</evidence>
<evidence type="ECO:0000256" key="8">
    <source>
        <dbReference type="ARBA" id="ARBA00023186"/>
    </source>
</evidence>
<dbReference type="PANTHER" id="PTHR12738:SF0">
    <property type="entry name" value="NEUROENDOCRINE PROTEIN 7B2"/>
    <property type="match status" value="1"/>
</dbReference>
<proteinExistence type="inferred from homology"/>
<evidence type="ECO:0000256" key="9">
    <source>
        <dbReference type="SAM" id="MobiDB-lite"/>
    </source>
</evidence>
<dbReference type="OrthoDB" id="9922675at2759"/>
<dbReference type="GO" id="GO:0007218">
    <property type="term" value="P:neuropeptide signaling pathway"/>
    <property type="evidence" value="ECO:0007669"/>
    <property type="project" value="InterPro"/>
</dbReference>
<keyword evidence="4" id="KW-0813">Transport</keyword>